<dbReference type="InterPro" id="IPR008564">
    <property type="entry name" value="TVP23-like"/>
</dbReference>
<dbReference type="VEuPathDB" id="FungiDB:PNEG_00133"/>
<comment type="similarity">
    <text evidence="3 8">Belongs to the TVP23 family.</text>
</comment>
<dbReference type="Proteomes" id="UP000011958">
    <property type="component" value="Unassembled WGS sequence"/>
</dbReference>
<dbReference type="OrthoDB" id="2151161at2759"/>
<dbReference type="GO" id="GO:0000139">
    <property type="term" value="C:Golgi membrane"/>
    <property type="evidence" value="ECO:0007669"/>
    <property type="project" value="UniProtKB-SubCell"/>
</dbReference>
<gene>
    <name evidence="9" type="ORF">PNEG_00133</name>
</gene>
<evidence type="ECO:0000313" key="9">
    <source>
        <dbReference type="EMBL" id="EMR11699.1"/>
    </source>
</evidence>
<evidence type="ECO:0000256" key="1">
    <source>
        <dbReference type="ARBA" id="ARBA00003246"/>
    </source>
</evidence>
<protein>
    <recommendedName>
        <fullName evidence="4 8">Golgi apparatus membrane protein TVP23</fullName>
    </recommendedName>
</protein>
<dbReference type="RefSeq" id="XP_007871994.1">
    <property type="nucleotide sequence ID" value="XM_007873803.1"/>
</dbReference>
<proteinExistence type="inferred from homology"/>
<dbReference type="AlphaFoldDB" id="M7PMK4"/>
<evidence type="ECO:0000256" key="3">
    <source>
        <dbReference type="ARBA" id="ARBA00005467"/>
    </source>
</evidence>
<comment type="caution">
    <text evidence="9">The sequence shown here is derived from an EMBL/GenBank/DDBJ whole genome shotgun (WGS) entry which is preliminary data.</text>
</comment>
<dbReference type="GeneID" id="19893831"/>
<feature type="transmembrane region" description="Helical" evidence="8">
    <location>
        <begin position="33"/>
        <end position="53"/>
    </location>
</feature>
<dbReference type="EMBL" id="AFWA02000005">
    <property type="protein sequence ID" value="EMR11699.1"/>
    <property type="molecule type" value="Genomic_DNA"/>
</dbReference>
<keyword evidence="5 8" id="KW-0812">Transmembrane</keyword>
<dbReference type="OMA" id="KMIWWID"/>
<keyword evidence="6 8" id="KW-1133">Transmembrane helix</keyword>
<dbReference type="PANTHER" id="PTHR13019">
    <property type="entry name" value="GOLGI APPARATUS MEMBRANE PROTEIN TVP23"/>
    <property type="match status" value="1"/>
</dbReference>
<accession>M7PMK4</accession>
<name>M7PMK4_PNEMU</name>
<comment type="function">
    <text evidence="1 8">Golgi membrane protein involved in vesicular trafficking.</text>
</comment>
<dbReference type="PANTHER" id="PTHR13019:SF7">
    <property type="entry name" value="GOLGI APPARATUS MEMBRANE PROTEIN TVP23"/>
    <property type="match status" value="1"/>
</dbReference>
<evidence type="ECO:0000256" key="2">
    <source>
        <dbReference type="ARBA" id="ARBA00004653"/>
    </source>
</evidence>
<reference evidence="10" key="1">
    <citation type="journal article" date="2016" name="Nat. Commun.">
        <title>Genome analysis of three Pneumocystis species reveals adaptation mechanisms to life exclusively in mammalian hosts.</title>
        <authorList>
            <person name="Ma L."/>
            <person name="Chen Z."/>
            <person name="Huang D.W."/>
            <person name="Kutty G."/>
            <person name="Ishihara M."/>
            <person name="Wang H."/>
            <person name="Abouelleil A."/>
            <person name="Bishop L."/>
            <person name="Davey E."/>
            <person name="Deng R."/>
            <person name="Deng X."/>
            <person name="Fan L."/>
            <person name="Fantoni G."/>
            <person name="Fitzgerald M."/>
            <person name="Gogineni E."/>
            <person name="Goldberg J.M."/>
            <person name="Handley G."/>
            <person name="Hu X."/>
            <person name="Huber C."/>
            <person name="Jiao X."/>
            <person name="Jones K."/>
            <person name="Levin J.Z."/>
            <person name="Liu Y."/>
            <person name="Macdonald P."/>
            <person name="Melnikov A."/>
            <person name="Raley C."/>
            <person name="Sassi M."/>
            <person name="Sherman B.T."/>
            <person name="Song X."/>
            <person name="Sykes S."/>
            <person name="Tran B."/>
            <person name="Walsh L."/>
            <person name="Xia Y."/>
            <person name="Yang J."/>
            <person name="Young S."/>
            <person name="Zeng Q."/>
            <person name="Zheng X."/>
            <person name="Stephens R."/>
            <person name="Nusbaum C."/>
            <person name="Birren B.W."/>
            <person name="Azadi P."/>
            <person name="Lempicki R.A."/>
            <person name="Cuomo C.A."/>
            <person name="Kovacs J.A."/>
        </authorList>
    </citation>
    <scope>NUCLEOTIDE SEQUENCE [LARGE SCALE GENOMIC DNA]</scope>
    <source>
        <strain evidence="10">B123</strain>
    </source>
</reference>
<evidence type="ECO:0000256" key="8">
    <source>
        <dbReference type="RuleBase" id="RU361206"/>
    </source>
</evidence>
<dbReference type="GO" id="GO:0016192">
    <property type="term" value="P:vesicle-mediated transport"/>
    <property type="evidence" value="ECO:0007669"/>
    <property type="project" value="TreeGrafter"/>
</dbReference>
<feature type="transmembrane region" description="Helical" evidence="8">
    <location>
        <begin position="147"/>
        <end position="180"/>
    </location>
</feature>
<feature type="transmembrane region" description="Helical" evidence="8">
    <location>
        <begin position="59"/>
        <end position="77"/>
    </location>
</feature>
<feature type="transmembrane region" description="Helical" evidence="8">
    <location>
        <begin position="120"/>
        <end position="141"/>
    </location>
</feature>
<dbReference type="STRING" id="1069680.M7PMK4"/>
<evidence type="ECO:0000256" key="7">
    <source>
        <dbReference type="ARBA" id="ARBA00023136"/>
    </source>
</evidence>
<dbReference type="eggNOG" id="KOG3195">
    <property type="taxonomic scope" value="Eukaryota"/>
</dbReference>
<keyword evidence="7 8" id="KW-0472">Membrane</keyword>
<dbReference type="HOGENOM" id="CLU_074845_2_1_1"/>
<evidence type="ECO:0000313" key="10">
    <source>
        <dbReference type="Proteomes" id="UP000011958"/>
    </source>
</evidence>
<evidence type="ECO:0000256" key="6">
    <source>
        <dbReference type="ARBA" id="ARBA00022989"/>
    </source>
</evidence>
<evidence type="ECO:0000256" key="4">
    <source>
        <dbReference type="ARBA" id="ARBA00013603"/>
    </source>
</evidence>
<sequence>MIDRGVHELHLNNNLSIGQNKDSSIFELSSHPIALFFFFFFRFLAILLYLFGFFIFRNFILVFILIVIFSAFDFWTVKNVSGRLLVGLRWRNEIDDEGKNIWVFENANLQNKQNPTDSKIFWLVLYLTPIIWGIFGIIAILRFNFIWLVTVIIAFSLSGTNALAFTKNEIILFFIFLLIVL</sequence>
<dbReference type="GO" id="GO:0009306">
    <property type="term" value="P:protein secretion"/>
    <property type="evidence" value="ECO:0007669"/>
    <property type="project" value="TreeGrafter"/>
</dbReference>
<keyword evidence="8" id="KW-0333">Golgi apparatus</keyword>
<comment type="subcellular location">
    <subcellularLocation>
        <location evidence="2 8">Golgi apparatus membrane</location>
        <topology evidence="2 8">Multi-pass membrane protein</topology>
    </subcellularLocation>
</comment>
<evidence type="ECO:0000256" key="5">
    <source>
        <dbReference type="ARBA" id="ARBA00022692"/>
    </source>
</evidence>
<organism evidence="9 10">
    <name type="scientific">Pneumocystis murina (strain B123)</name>
    <name type="common">Mouse pneumocystis pneumonia agent</name>
    <name type="synonym">Pneumocystis carinii f. sp. muris</name>
    <dbReference type="NCBI Taxonomy" id="1069680"/>
    <lineage>
        <taxon>Eukaryota</taxon>
        <taxon>Fungi</taxon>
        <taxon>Dikarya</taxon>
        <taxon>Ascomycota</taxon>
        <taxon>Taphrinomycotina</taxon>
        <taxon>Pneumocystomycetes</taxon>
        <taxon>Pneumocystaceae</taxon>
        <taxon>Pneumocystis</taxon>
    </lineage>
</organism>
<dbReference type="Pfam" id="PF05832">
    <property type="entry name" value="DUF846"/>
    <property type="match status" value="1"/>
</dbReference>
<keyword evidence="10" id="KW-1185">Reference proteome</keyword>